<dbReference type="EMBL" id="JARK01000509">
    <property type="protein sequence ID" value="EYC36322.1"/>
    <property type="molecule type" value="Genomic_DNA"/>
</dbReference>
<comment type="caution">
    <text evidence="1">The sequence shown here is derived from an EMBL/GenBank/DDBJ whole genome shotgun (WGS) entry which is preliminary data.</text>
</comment>
<name>A0A016WAL2_9BILA</name>
<sequence>MLGDHRVAGCARRGRPPISSLRFYGKTDDLRYRLTLRSGATPAGVRRFFYRLYLGPIMERIEELVVHVSEREETKEPAQRALALWLWFRTTATTHCRCNQTTGGSERVGIGVLLPSMLKEPRK</sequence>
<gene>
    <name evidence="1" type="primary">Acey_s0909.g2999</name>
    <name evidence="1" type="ORF">Y032_0909g2999</name>
</gene>
<reference evidence="2" key="1">
    <citation type="journal article" date="2015" name="Nat. Genet.">
        <title>The genome and transcriptome of the zoonotic hookworm Ancylostoma ceylanicum identify infection-specific gene families.</title>
        <authorList>
            <person name="Schwarz E.M."/>
            <person name="Hu Y."/>
            <person name="Antoshechkin I."/>
            <person name="Miller M.M."/>
            <person name="Sternberg P.W."/>
            <person name="Aroian R.V."/>
        </authorList>
    </citation>
    <scope>NUCLEOTIDE SEQUENCE</scope>
    <source>
        <strain evidence="2">HY135</strain>
    </source>
</reference>
<proteinExistence type="predicted"/>
<dbReference type="Proteomes" id="UP000024635">
    <property type="component" value="Unassembled WGS sequence"/>
</dbReference>
<protein>
    <submittedName>
        <fullName evidence="1">Uncharacterized protein</fullName>
    </submittedName>
</protein>
<evidence type="ECO:0000313" key="2">
    <source>
        <dbReference type="Proteomes" id="UP000024635"/>
    </source>
</evidence>
<evidence type="ECO:0000313" key="1">
    <source>
        <dbReference type="EMBL" id="EYC36322.1"/>
    </source>
</evidence>
<organism evidence="1 2">
    <name type="scientific">Ancylostoma ceylanicum</name>
    <dbReference type="NCBI Taxonomy" id="53326"/>
    <lineage>
        <taxon>Eukaryota</taxon>
        <taxon>Metazoa</taxon>
        <taxon>Ecdysozoa</taxon>
        <taxon>Nematoda</taxon>
        <taxon>Chromadorea</taxon>
        <taxon>Rhabditida</taxon>
        <taxon>Rhabditina</taxon>
        <taxon>Rhabditomorpha</taxon>
        <taxon>Strongyloidea</taxon>
        <taxon>Ancylostomatidae</taxon>
        <taxon>Ancylostomatinae</taxon>
        <taxon>Ancylostoma</taxon>
    </lineage>
</organism>
<dbReference type="AlphaFoldDB" id="A0A016WAL2"/>
<accession>A0A016WAL2</accession>
<keyword evidence="2" id="KW-1185">Reference proteome</keyword>